<organism evidence="1 2">
    <name type="scientific">Rhizobium mesoamericanum STM3625</name>
    <dbReference type="NCBI Taxonomy" id="1211777"/>
    <lineage>
        <taxon>Bacteria</taxon>
        <taxon>Pseudomonadati</taxon>
        <taxon>Pseudomonadota</taxon>
        <taxon>Alphaproteobacteria</taxon>
        <taxon>Hyphomicrobiales</taxon>
        <taxon>Rhizobiaceae</taxon>
        <taxon>Rhizobium/Agrobacterium group</taxon>
        <taxon>Rhizobium</taxon>
    </lineage>
</organism>
<dbReference type="EMBL" id="CANI01000007">
    <property type="protein sequence ID" value="CCM74633.1"/>
    <property type="molecule type" value="Genomic_DNA"/>
</dbReference>
<dbReference type="eggNOG" id="ENOG5032EUC">
    <property type="taxonomic scope" value="Bacteria"/>
</dbReference>
<proteinExistence type="predicted"/>
<dbReference type="HOGENOM" id="CLU_2668512_0_0_5"/>
<keyword evidence="2" id="KW-1185">Reference proteome</keyword>
<dbReference type="Proteomes" id="UP000009319">
    <property type="component" value="Unassembled WGS sequence"/>
</dbReference>
<reference evidence="1 2" key="1">
    <citation type="journal article" date="2013" name="Genome Announc.">
        <title>Draft Genome Sequence of Rhizobium mesoamericanum STM3625, a Nitrogen-Fixing Symbiont of Mimosa pudica Isolated in French Guiana (South America).</title>
        <authorList>
            <person name="Moulin L."/>
            <person name="Mornico D."/>
            <person name="Melkonian R."/>
            <person name="Klonowska A."/>
        </authorList>
    </citation>
    <scope>NUCLEOTIDE SEQUENCE [LARGE SCALE GENOMIC DNA]</scope>
    <source>
        <strain evidence="1 2">STM3625</strain>
    </source>
</reference>
<dbReference type="RefSeq" id="WP_007530520.1">
    <property type="nucleotide sequence ID" value="NZ_HF536772.1"/>
</dbReference>
<comment type="caution">
    <text evidence="1">The sequence shown here is derived from an EMBL/GenBank/DDBJ whole genome shotgun (WGS) entry which is preliminary data.</text>
</comment>
<evidence type="ECO:0000313" key="2">
    <source>
        <dbReference type="Proteomes" id="UP000009319"/>
    </source>
</evidence>
<gene>
    <name evidence="1" type="ORF">BN77_1771</name>
</gene>
<name>K0PL51_9HYPH</name>
<dbReference type="AlphaFoldDB" id="K0PL51"/>
<evidence type="ECO:0000313" key="1">
    <source>
        <dbReference type="EMBL" id="CCM74633.1"/>
    </source>
</evidence>
<accession>K0PL51</accession>
<sequence length="77" mass="8265">MITTLTILSFDQGRIYASSPEPVPGQMAVESKAEAAAVAEAEETRGHLRWLDVLIGLRTLARLLAPTFGSTPFGKAH</sequence>
<protein>
    <submittedName>
        <fullName evidence="1">Uncharacterized protein</fullName>
    </submittedName>
</protein>